<evidence type="ECO:0000256" key="1">
    <source>
        <dbReference type="ARBA" id="ARBA00004442"/>
    </source>
</evidence>
<dbReference type="SUPFAM" id="SSF48452">
    <property type="entry name" value="TPR-like"/>
    <property type="match status" value="1"/>
</dbReference>
<protein>
    <submittedName>
        <fullName evidence="8">SusD family protein</fullName>
    </submittedName>
</protein>
<feature type="domain" description="SusD-like N-terminal" evidence="7">
    <location>
        <begin position="21"/>
        <end position="225"/>
    </location>
</feature>
<reference evidence="8 9" key="1">
    <citation type="submission" date="2016-10" db="EMBL/GenBank/DDBJ databases">
        <authorList>
            <person name="de Groot N.N."/>
        </authorList>
    </citation>
    <scope>NUCLEOTIDE SEQUENCE [LARGE SCALE GENOMIC DNA]</scope>
    <source>
        <strain evidence="8 9">DSM 18684</strain>
    </source>
</reference>
<name>A0A1I3AM40_9SPHI</name>
<accession>A0A1I3AM40</accession>
<dbReference type="Pfam" id="PF07980">
    <property type="entry name" value="SusD_RagB"/>
    <property type="match status" value="1"/>
</dbReference>
<keyword evidence="9" id="KW-1185">Reference proteome</keyword>
<dbReference type="Proteomes" id="UP000199666">
    <property type="component" value="Unassembled WGS sequence"/>
</dbReference>
<keyword evidence="4" id="KW-0472">Membrane</keyword>
<evidence type="ECO:0000256" key="2">
    <source>
        <dbReference type="ARBA" id="ARBA00006275"/>
    </source>
</evidence>
<dbReference type="AlphaFoldDB" id="A0A1I3AM40"/>
<dbReference type="InterPro" id="IPR033985">
    <property type="entry name" value="SusD-like_N"/>
</dbReference>
<organism evidence="8 9">
    <name type="scientific">Pedobacter insulae</name>
    <dbReference type="NCBI Taxonomy" id="414048"/>
    <lineage>
        <taxon>Bacteria</taxon>
        <taxon>Pseudomonadati</taxon>
        <taxon>Bacteroidota</taxon>
        <taxon>Sphingobacteriia</taxon>
        <taxon>Sphingobacteriales</taxon>
        <taxon>Sphingobacteriaceae</taxon>
        <taxon>Pedobacter</taxon>
    </lineage>
</organism>
<dbReference type="InterPro" id="IPR011990">
    <property type="entry name" value="TPR-like_helical_dom_sf"/>
</dbReference>
<feature type="domain" description="RagB/SusD" evidence="6">
    <location>
        <begin position="335"/>
        <end position="452"/>
    </location>
</feature>
<dbReference type="STRING" id="414048.SAMN04489864_1163"/>
<gene>
    <name evidence="8" type="ORF">SAMN04489864_1163</name>
</gene>
<evidence type="ECO:0000259" key="7">
    <source>
        <dbReference type="Pfam" id="PF14322"/>
    </source>
</evidence>
<dbReference type="InterPro" id="IPR012944">
    <property type="entry name" value="SusD_RagB_dom"/>
</dbReference>
<evidence type="ECO:0000256" key="4">
    <source>
        <dbReference type="ARBA" id="ARBA00023136"/>
    </source>
</evidence>
<evidence type="ECO:0000259" key="6">
    <source>
        <dbReference type="Pfam" id="PF07980"/>
    </source>
</evidence>
<dbReference type="GO" id="GO:0009279">
    <property type="term" value="C:cell outer membrane"/>
    <property type="evidence" value="ECO:0007669"/>
    <property type="project" value="UniProtKB-SubCell"/>
</dbReference>
<dbReference type="OrthoDB" id="630434at2"/>
<evidence type="ECO:0000313" key="9">
    <source>
        <dbReference type="Proteomes" id="UP000199666"/>
    </source>
</evidence>
<comment type="subcellular location">
    <subcellularLocation>
        <location evidence="1">Cell outer membrane</location>
    </subcellularLocation>
</comment>
<dbReference type="EMBL" id="FOPP01000016">
    <property type="protein sequence ID" value="SFH51083.1"/>
    <property type="molecule type" value="Genomic_DNA"/>
</dbReference>
<proteinExistence type="inferred from homology"/>
<dbReference type="Gene3D" id="1.25.40.390">
    <property type="match status" value="1"/>
</dbReference>
<evidence type="ECO:0000313" key="8">
    <source>
        <dbReference type="EMBL" id="SFH51083.1"/>
    </source>
</evidence>
<keyword evidence="3" id="KW-0732">Signal</keyword>
<evidence type="ECO:0000256" key="5">
    <source>
        <dbReference type="ARBA" id="ARBA00023237"/>
    </source>
</evidence>
<sequence length="453" mass="52076">MKNISYLLLFSGFFLLSSCEKYFDEKTDISLVVPQTLDDFQAILDAKPRGMNSSALAGFLSSDDLFLGPAILARLNYREVSAYFWRKDFYLPDEVGSDWNNAYRKVFHANLVLDGLKGYKTRSVAEENRAKILEASAKFYRALGHFESLSYFAEYYNSTNSMQLGVPIRLTSDLNQKAKRSTQKDSYQQIIDDLKFGLNILPDKPEVPTRPSAWAAHALLSRIYLYMGDYEAAYIHANATLEIDDVLMDYAKLNSNLTYSFQIFNSEVIHYGELISGRYAYDASTFVNPEIVRLYSKDDLRLFYFFKNSSVDSLKNFRGNYTGDYYIFGGLAINEVLLNRAEAAVRIGQNDRALESVNYLLANRINPASFQPYVGVKDNDLLNIIMLERRKELVFRGIRWLDLKRYNNDPSTAITLFRNYNVENSTLPPRDIRYVIPIPPKEIALNPMQQNPR</sequence>
<dbReference type="Pfam" id="PF14322">
    <property type="entry name" value="SusD-like_3"/>
    <property type="match status" value="1"/>
</dbReference>
<evidence type="ECO:0000256" key="3">
    <source>
        <dbReference type="ARBA" id="ARBA00022729"/>
    </source>
</evidence>
<dbReference type="PROSITE" id="PS51257">
    <property type="entry name" value="PROKAR_LIPOPROTEIN"/>
    <property type="match status" value="1"/>
</dbReference>
<keyword evidence="5" id="KW-0998">Cell outer membrane</keyword>
<dbReference type="RefSeq" id="WP_090998236.1">
    <property type="nucleotide sequence ID" value="NZ_FOPP01000016.1"/>
</dbReference>
<comment type="similarity">
    <text evidence="2">Belongs to the SusD family.</text>
</comment>